<evidence type="ECO:0000313" key="1">
    <source>
        <dbReference type="EMBL" id="QXE23053.1"/>
    </source>
</evidence>
<keyword evidence="2" id="KW-1185">Reference proteome</keyword>
<dbReference type="AlphaFoldDB" id="A0A975Y4D3"/>
<gene>
    <name evidence="1" type="ORF">B6N60_01742</name>
</gene>
<dbReference type="EMBL" id="CP021056">
    <property type="protein sequence ID" value="QXE23053.1"/>
    <property type="molecule type" value="Genomic_DNA"/>
</dbReference>
<reference evidence="1" key="1">
    <citation type="submission" date="2017-04" db="EMBL/GenBank/DDBJ databases">
        <title>Genome deletions in a multicellular cyanobacterial endosymbiont for morphological adaptation in marine diatoms.</title>
        <authorList>
            <person name="Wang Y."/>
            <person name="Gao H."/>
            <person name="Li R."/>
            <person name="Xu X."/>
        </authorList>
    </citation>
    <scope>NUCLEOTIDE SEQUENCE</scope>
    <source>
        <strain evidence="1">FACHB 800</strain>
    </source>
</reference>
<sequence length="50" mass="5683">MGSVAQVVQEIVYTVKKQVDRETQEGKQGMALTLLIFQSKNENMVKIDKQ</sequence>
<organism evidence="1 2">
    <name type="scientific">Richelia sinica FACHB-800</name>
    <dbReference type="NCBI Taxonomy" id="1357546"/>
    <lineage>
        <taxon>Bacteria</taxon>
        <taxon>Bacillati</taxon>
        <taxon>Cyanobacteriota</taxon>
        <taxon>Cyanophyceae</taxon>
        <taxon>Nostocales</taxon>
        <taxon>Nostocaceae</taxon>
        <taxon>Richelia</taxon>
    </lineage>
</organism>
<protein>
    <submittedName>
        <fullName evidence="1">Uncharacterized protein</fullName>
    </submittedName>
</protein>
<accession>A0A975Y4D3</accession>
<proteinExistence type="predicted"/>
<name>A0A975Y4D3_9NOST</name>
<dbReference type="KEGG" id="rsin:B6N60_01742"/>
<dbReference type="Proteomes" id="UP000683511">
    <property type="component" value="Chromosome"/>
</dbReference>
<evidence type="ECO:0000313" key="2">
    <source>
        <dbReference type="Proteomes" id="UP000683511"/>
    </source>
</evidence>